<accession>A0A0J7J5A3</accession>
<dbReference type="AlphaFoldDB" id="A0A0J7J5A3"/>
<organism evidence="1 4">
    <name type="scientific">Marinobacter subterrani</name>
    <dbReference type="NCBI Taxonomy" id="1658765"/>
    <lineage>
        <taxon>Bacteria</taxon>
        <taxon>Pseudomonadati</taxon>
        <taxon>Pseudomonadota</taxon>
        <taxon>Gammaproteobacteria</taxon>
        <taxon>Pseudomonadales</taxon>
        <taxon>Marinobacteraceae</taxon>
        <taxon>Marinobacter</taxon>
    </lineage>
</organism>
<dbReference type="EMBL" id="LFBU01000002">
    <property type="protein sequence ID" value="KMQ73763.1"/>
    <property type="molecule type" value="Genomic_DNA"/>
</dbReference>
<proteinExistence type="predicted"/>
<dbReference type="EMBL" id="LFBU01000001">
    <property type="protein sequence ID" value="KMQ75354.1"/>
    <property type="molecule type" value="Genomic_DNA"/>
</dbReference>
<keyword evidence="4" id="KW-1185">Reference proteome</keyword>
<sequence length="80" mass="8735">MSEQPKKPMGTQATITIEATDQGVQVGLSFADKYRGLGSDETAVQHLALVGVEAIRDAIHEMFKVKEEQLLRPVATTKSH</sequence>
<dbReference type="Proteomes" id="UP000036102">
    <property type="component" value="Unassembled WGS sequence"/>
</dbReference>
<dbReference type="PATRIC" id="fig|1658765.3.peg.1549"/>
<comment type="caution">
    <text evidence="1">The sequence shown here is derived from an EMBL/GenBank/DDBJ whole genome shotgun (WGS) entry which is preliminary data.</text>
</comment>
<evidence type="ECO:0000313" key="1">
    <source>
        <dbReference type="EMBL" id="KMQ73763.1"/>
    </source>
</evidence>
<evidence type="ECO:0000313" key="2">
    <source>
        <dbReference type="EMBL" id="KMQ75354.1"/>
    </source>
</evidence>
<dbReference type="STRING" id="1658765.Msub_11556"/>
<dbReference type="EMBL" id="LFBU01000001">
    <property type="protein sequence ID" value="KMQ76992.1"/>
    <property type="molecule type" value="Genomic_DNA"/>
</dbReference>
<evidence type="ECO:0000313" key="4">
    <source>
        <dbReference type="Proteomes" id="UP000036102"/>
    </source>
</evidence>
<evidence type="ECO:0000313" key="3">
    <source>
        <dbReference type="EMBL" id="KMQ76992.1"/>
    </source>
</evidence>
<name>A0A0J7J5A3_9GAMM</name>
<reference evidence="1 4" key="1">
    <citation type="submission" date="2015-06" db="EMBL/GenBank/DDBJ databases">
        <title>Marinobacter subterrani, a genetically tractable neutrophilic iron-oxidizing strain isolated from the Soudan Iron Mine.</title>
        <authorList>
            <person name="Bonis B.M."/>
            <person name="Gralnick J.A."/>
        </authorList>
    </citation>
    <scope>NUCLEOTIDE SEQUENCE [LARGE SCALE GENOMIC DNA]</scope>
    <source>
        <strain evidence="1 4">JG233</strain>
    </source>
</reference>
<gene>
    <name evidence="2" type="ORF">Msub_11556</name>
    <name evidence="3" type="ORF">Msub_13207</name>
    <name evidence="1" type="ORF">Msub_20984</name>
</gene>
<dbReference type="RefSeq" id="WP_048495455.1">
    <property type="nucleotide sequence ID" value="NZ_LFBU01000001.1"/>
</dbReference>
<protein>
    <submittedName>
        <fullName evidence="1">Uncharacterized protein</fullName>
    </submittedName>
</protein>